<organism evidence="5">
    <name type="scientific">uncultured Frankineae bacterium</name>
    <dbReference type="NCBI Taxonomy" id="437475"/>
    <lineage>
        <taxon>Bacteria</taxon>
        <taxon>Bacillati</taxon>
        <taxon>Actinomycetota</taxon>
        <taxon>Actinomycetes</taxon>
        <taxon>Frankiales</taxon>
        <taxon>environmental samples</taxon>
    </lineage>
</organism>
<feature type="region of interest" description="Disordered" evidence="3">
    <location>
        <begin position="188"/>
        <end position="211"/>
    </location>
</feature>
<evidence type="ECO:0000259" key="4">
    <source>
        <dbReference type="PROSITE" id="PS50126"/>
    </source>
</evidence>
<dbReference type="SMART" id="SM00955">
    <property type="entry name" value="RNB"/>
    <property type="match status" value="1"/>
</dbReference>
<dbReference type="PANTHER" id="PTHR23355">
    <property type="entry name" value="RIBONUCLEASE"/>
    <property type="match status" value="1"/>
</dbReference>
<dbReference type="EMBL" id="CADCUE010000251">
    <property type="protein sequence ID" value="CAA9355842.1"/>
    <property type="molecule type" value="Genomic_DNA"/>
</dbReference>
<dbReference type="InterPro" id="IPR001900">
    <property type="entry name" value="RNase_II/R"/>
</dbReference>
<feature type="compositionally biased region" description="Basic and acidic residues" evidence="3">
    <location>
        <begin position="199"/>
        <end position="209"/>
    </location>
</feature>
<feature type="region of interest" description="Disordered" evidence="3">
    <location>
        <begin position="673"/>
        <end position="693"/>
    </location>
</feature>
<feature type="region of interest" description="Disordered" evidence="3">
    <location>
        <begin position="1"/>
        <end position="29"/>
    </location>
</feature>
<dbReference type="InterPro" id="IPR012340">
    <property type="entry name" value="NA-bd_OB-fold"/>
</dbReference>
<dbReference type="GO" id="GO:0004540">
    <property type="term" value="F:RNA nuclease activity"/>
    <property type="evidence" value="ECO:0007669"/>
    <property type="project" value="InterPro"/>
</dbReference>
<sequence length="693" mass="73258">MSQPDPRPRRRGPAARTAAPSSVASRTGTFRPHVRGFGFVDFAEPHHAAGGAAVTSCFVPPPLTGPLLDGDLVRASFVVEEDGRGTASGVELLERSRVEVFGVVEEGLVLRVDPHVGSGRWALQGRVEDLPVGTAVLADITGDRTADPSDEWDDPTDADALLERVRVRHRLPASHPAEVLAEADAQASRLPGAGRRRGRDPLARRDLREQTTFTIDAPSSRDLDDALSVFPADPDGGIRVCVHIADVAAHVRPGTLVDAEARRAATSVYLPGWTRPMLPNRLSDDALSLVPDADRDALTVELRIAADGEITAADVYASRIRSDVRLSYETAAQVLAGTPTEEVAAPVVEALRWLRTAAARLGVQRLRRGGVEARRVEPELAVEVVEGVAEQVAATPSNPANLLIERLMVAANESVAGWLVDRGLPGVFRVHPPPGPDAAPALEAFCAAAGFHPGFGSTLTPLGLSALSSQLDAAADETSAAVWDVLLGFLGRATYTPTAGLHFGLSSPGYVHFTSPLRRYADLVVHRTVHAFLAGDRSPAAYPAHAELVELCAHLDAATRTAAMAERQMRKALWLVTLARAVAEDPRARFSGRVTGVGAKGLFVTLDGSHVSGMVTLRSLPGRGWRESPDGLSLVDGAGHRHGYGDAVTVEVDSADVESGQLELRLVPSARAASGAPAGRARRRTAPAVPAGR</sequence>
<dbReference type="Pfam" id="PF00773">
    <property type="entry name" value="RNB"/>
    <property type="match status" value="1"/>
</dbReference>
<evidence type="ECO:0000313" key="5">
    <source>
        <dbReference type="EMBL" id="CAA9355842.1"/>
    </source>
</evidence>
<dbReference type="InterPro" id="IPR050180">
    <property type="entry name" value="RNR_Ribonuclease"/>
</dbReference>
<name>A0A6J4MCA4_9ACTN</name>
<accession>A0A6J4MCA4</accession>
<dbReference type="InterPro" id="IPR022966">
    <property type="entry name" value="RNase_II/R_CS"/>
</dbReference>
<dbReference type="GO" id="GO:0006402">
    <property type="term" value="P:mRNA catabolic process"/>
    <property type="evidence" value="ECO:0007669"/>
    <property type="project" value="TreeGrafter"/>
</dbReference>
<reference evidence="5" key="1">
    <citation type="submission" date="2020-02" db="EMBL/GenBank/DDBJ databases">
        <authorList>
            <person name="Meier V. D."/>
        </authorList>
    </citation>
    <scope>NUCLEOTIDE SEQUENCE</scope>
    <source>
        <strain evidence="5">AVDCRST_MAG16</strain>
    </source>
</reference>
<dbReference type="AlphaFoldDB" id="A0A6J4MCA4"/>
<feature type="domain" description="S1 motif" evidence="4">
    <location>
        <begin position="587"/>
        <end position="667"/>
    </location>
</feature>
<evidence type="ECO:0000256" key="2">
    <source>
        <dbReference type="ARBA" id="ARBA00022801"/>
    </source>
</evidence>
<gene>
    <name evidence="5" type="ORF">AVDCRST_MAG16-2654</name>
</gene>
<dbReference type="PANTHER" id="PTHR23355:SF9">
    <property type="entry name" value="DIS3-LIKE EXONUCLEASE 2"/>
    <property type="match status" value="1"/>
</dbReference>
<keyword evidence="2" id="KW-0378">Hydrolase</keyword>
<evidence type="ECO:0000256" key="3">
    <source>
        <dbReference type="SAM" id="MobiDB-lite"/>
    </source>
</evidence>
<protein>
    <submittedName>
        <fullName evidence="5">3'-to-5' exoribonuclease RNase R</fullName>
    </submittedName>
</protein>
<proteinExistence type="predicted"/>
<dbReference type="Gene3D" id="2.40.50.140">
    <property type="entry name" value="Nucleic acid-binding proteins"/>
    <property type="match status" value="1"/>
</dbReference>
<dbReference type="GO" id="GO:0016787">
    <property type="term" value="F:hydrolase activity"/>
    <property type="evidence" value="ECO:0007669"/>
    <property type="project" value="UniProtKB-KW"/>
</dbReference>
<dbReference type="SUPFAM" id="SSF50249">
    <property type="entry name" value="Nucleic acid-binding proteins"/>
    <property type="match status" value="2"/>
</dbReference>
<dbReference type="InterPro" id="IPR003029">
    <property type="entry name" value="S1_domain"/>
</dbReference>
<evidence type="ECO:0000256" key="1">
    <source>
        <dbReference type="ARBA" id="ARBA00022722"/>
    </source>
</evidence>
<dbReference type="PROSITE" id="PS01175">
    <property type="entry name" value="RIBONUCLEASE_II"/>
    <property type="match status" value="1"/>
</dbReference>
<dbReference type="PROSITE" id="PS50126">
    <property type="entry name" value="S1"/>
    <property type="match status" value="1"/>
</dbReference>
<dbReference type="GO" id="GO:0003723">
    <property type="term" value="F:RNA binding"/>
    <property type="evidence" value="ECO:0007669"/>
    <property type="project" value="InterPro"/>
</dbReference>
<keyword evidence="1" id="KW-0540">Nuclease</keyword>